<dbReference type="EMBL" id="MSCH01000003">
    <property type="protein sequence ID" value="PQJ53243.1"/>
    <property type="molecule type" value="Genomic_DNA"/>
</dbReference>
<evidence type="ECO:0000313" key="3">
    <source>
        <dbReference type="Proteomes" id="UP000239007"/>
    </source>
</evidence>
<sequence length="150" mass="16458">MKNLFTAALLTLVSSQTFAAEADYKFVALDKTDATEICLSAATNGYYEARKIAKNSALFSEVEFITTKCNGMSIRQFAKKYTEVASAPAELTNTVSYEFKTVDNTEESQICAVAAKEGMRKAINLGGLEAKFLTCNGLRIESFARKFKNS</sequence>
<dbReference type="AlphaFoldDB" id="A0A2S7UTH6"/>
<evidence type="ECO:0000256" key="1">
    <source>
        <dbReference type="SAM" id="SignalP"/>
    </source>
</evidence>
<proteinExistence type="predicted"/>
<reference evidence="2 3" key="1">
    <citation type="submission" date="2016-12" db="EMBL/GenBank/DDBJ databases">
        <title>Diversity of luminous bacteria.</title>
        <authorList>
            <person name="Yoshizawa S."/>
            <person name="Kogure K."/>
        </authorList>
    </citation>
    <scope>NUCLEOTIDE SEQUENCE [LARGE SCALE GENOMIC DNA]</scope>
    <source>
        <strain evidence="2 3">SA4-48</strain>
    </source>
</reference>
<name>A0A2S7UTH6_9GAMM</name>
<dbReference type="RefSeq" id="WP_105051723.1">
    <property type="nucleotide sequence ID" value="NZ_BMYG01000003.1"/>
</dbReference>
<comment type="caution">
    <text evidence="2">The sequence shown here is derived from an EMBL/GenBank/DDBJ whole genome shotgun (WGS) entry which is preliminary data.</text>
</comment>
<dbReference type="Proteomes" id="UP000239007">
    <property type="component" value="Unassembled WGS sequence"/>
</dbReference>
<keyword evidence="3" id="KW-1185">Reference proteome</keyword>
<dbReference type="OrthoDB" id="6322294at2"/>
<gene>
    <name evidence="2" type="ORF">BTO11_05885</name>
</gene>
<feature type="chain" id="PRO_5015608995" description="DUF3718 domain-containing protein" evidence="1">
    <location>
        <begin position="20"/>
        <end position="150"/>
    </location>
</feature>
<evidence type="ECO:0000313" key="2">
    <source>
        <dbReference type="EMBL" id="PQJ53243.1"/>
    </source>
</evidence>
<feature type="signal peptide" evidence="1">
    <location>
        <begin position="1"/>
        <end position="19"/>
    </location>
</feature>
<accession>A0A2S7UTH6</accession>
<protein>
    <recommendedName>
        <fullName evidence="4">DUF3718 domain-containing protein</fullName>
    </recommendedName>
</protein>
<organism evidence="2 3">
    <name type="scientific">Psychrosphaera saromensis</name>
    <dbReference type="NCBI Taxonomy" id="716813"/>
    <lineage>
        <taxon>Bacteria</taxon>
        <taxon>Pseudomonadati</taxon>
        <taxon>Pseudomonadota</taxon>
        <taxon>Gammaproteobacteria</taxon>
        <taxon>Alteromonadales</taxon>
        <taxon>Pseudoalteromonadaceae</taxon>
        <taxon>Psychrosphaera</taxon>
    </lineage>
</organism>
<evidence type="ECO:0008006" key="4">
    <source>
        <dbReference type="Google" id="ProtNLM"/>
    </source>
</evidence>
<keyword evidence="1" id="KW-0732">Signal</keyword>